<dbReference type="RefSeq" id="WP_163946836.1">
    <property type="nucleotide sequence ID" value="NZ_JAAFZH010000003.1"/>
</dbReference>
<dbReference type="AlphaFoldDB" id="A0A6L9L911"/>
<accession>A0A6L9L911</accession>
<reference evidence="2 3" key="1">
    <citation type="submission" date="2020-02" db="EMBL/GenBank/DDBJ databases">
        <title>Draft genome sequence of two Spirosoma agri KCTC 52727 and Spirosoma terrae KCTC 52035.</title>
        <authorList>
            <person name="Rojas J."/>
            <person name="Ambika Manirajan B."/>
            <person name="Suarez C."/>
            <person name="Ratering S."/>
            <person name="Schnell S."/>
        </authorList>
    </citation>
    <scope>NUCLEOTIDE SEQUENCE [LARGE SCALE GENOMIC DNA]</scope>
    <source>
        <strain evidence="2 3">KCTC 52035</strain>
    </source>
</reference>
<evidence type="ECO:0000313" key="2">
    <source>
        <dbReference type="EMBL" id="NDU95263.1"/>
    </source>
</evidence>
<sequence>MEEGFQENLEHNEYSVQFWRKKFEELKPQLQKNWHGQLVAFDPSFDSLKGANEMRSVSHKKGSLMVTQKVVSQLERMLSKKRKSNRREKSLIERINMYKPKALRDLENERKQLNERGLSKNR</sequence>
<gene>
    <name evidence="2" type="ORF">GK108_10305</name>
</gene>
<keyword evidence="3" id="KW-1185">Reference proteome</keyword>
<feature type="region of interest" description="Disordered" evidence="1">
    <location>
        <begin position="75"/>
        <end position="94"/>
    </location>
</feature>
<protein>
    <submittedName>
        <fullName evidence="2">Uncharacterized protein</fullName>
    </submittedName>
</protein>
<evidence type="ECO:0000313" key="3">
    <source>
        <dbReference type="Proteomes" id="UP000474175"/>
    </source>
</evidence>
<comment type="caution">
    <text evidence="2">The sequence shown here is derived from an EMBL/GenBank/DDBJ whole genome shotgun (WGS) entry which is preliminary data.</text>
</comment>
<dbReference type="Proteomes" id="UP000474175">
    <property type="component" value="Unassembled WGS sequence"/>
</dbReference>
<name>A0A6L9L911_9BACT</name>
<proteinExistence type="predicted"/>
<organism evidence="2 3">
    <name type="scientific">Spirosoma terrae</name>
    <dbReference type="NCBI Taxonomy" id="1968276"/>
    <lineage>
        <taxon>Bacteria</taxon>
        <taxon>Pseudomonadati</taxon>
        <taxon>Bacteroidota</taxon>
        <taxon>Cytophagia</taxon>
        <taxon>Cytophagales</taxon>
        <taxon>Cytophagaceae</taxon>
        <taxon>Spirosoma</taxon>
    </lineage>
</organism>
<evidence type="ECO:0000256" key="1">
    <source>
        <dbReference type="SAM" id="MobiDB-lite"/>
    </source>
</evidence>
<dbReference type="EMBL" id="JAAFZH010000003">
    <property type="protein sequence ID" value="NDU95263.1"/>
    <property type="molecule type" value="Genomic_DNA"/>
</dbReference>